<dbReference type="RefSeq" id="WP_386721675.1">
    <property type="nucleotide sequence ID" value="NZ_JBHRSZ010000005.1"/>
</dbReference>
<proteinExistence type="predicted"/>
<dbReference type="Proteomes" id="UP001595476">
    <property type="component" value="Unassembled WGS sequence"/>
</dbReference>
<dbReference type="EMBL" id="JBHRSZ010000005">
    <property type="protein sequence ID" value="MFC3151979.1"/>
    <property type="molecule type" value="Genomic_DNA"/>
</dbReference>
<dbReference type="Pfam" id="PF02169">
    <property type="entry name" value="LPP20"/>
    <property type="match status" value="1"/>
</dbReference>
<organism evidence="2 3">
    <name type="scientific">Litoribrevibacter euphylliae</name>
    <dbReference type="NCBI Taxonomy" id="1834034"/>
    <lineage>
        <taxon>Bacteria</taxon>
        <taxon>Pseudomonadati</taxon>
        <taxon>Pseudomonadota</taxon>
        <taxon>Gammaproteobacteria</taxon>
        <taxon>Oceanospirillales</taxon>
        <taxon>Oceanospirillaceae</taxon>
        <taxon>Litoribrevibacter</taxon>
    </lineage>
</organism>
<keyword evidence="3" id="KW-1185">Reference proteome</keyword>
<dbReference type="Gene3D" id="3.10.28.20">
    <property type="entry name" value="Acetamidase/Formamidase-like domains"/>
    <property type="match status" value="1"/>
</dbReference>
<accession>A0ABV7HDM1</accession>
<feature type="domain" description="Lipoprotein LPP20-like" evidence="1">
    <location>
        <begin position="39"/>
        <end position="143"/>
    </location>
</feature>
<reference evidence="3" key="1">
    <citation type="journal article" date="2019" name="Int. J. Syst. Evol. Microbiol.">
        <title>The Global Catalogue of Microorganisms (GCM) 10K type strain sequencing project: providing services to taxonomists for standard genome sequencing and annotation.</title>
        <authorList>
            <consortium name="The Broad Institute Genomics Platform"/>
            <consortium name="The Broad Institute Genome Sequencing Center for Infectious Disease"/>
            <person name="Wu L."/>
            <person name="Ma J."/>
        </authorList>
    </citation>
    <scope>NUCLEOTIDE SEQUENCE [LARGE SCALE GENOMIC DNA]</scope>
    <source>
        <strain evidence="3">KCTC 52438</strain>
    </source>
</reference>
<sequence length="342" mass="37913">MTLVRIVVVGLVVALVGCKSSHVVAPASSEQRLESQGAPSWVVTPPHDSQYLYGVGSAEIYGDKVRALQQAEDVARGDLIKQLKVNVSQSLTSTTNVNNSVVSKTAEVIVKSRVPETEMAGIERLDSFEDKVARSVYALVRLDRVKAISSLRQDLQTMELDLSRFERRTSSNDLMEDIKFFLPALPKIRAYQLNADKLKLLAANDKSSGTLNYDPSGLQQRIYEMLGRIRVRLYPENELARSMAIELAEQLTAQGVKVVSHGDFELLVSFNLSKIDKQNQGTQFVLLQGNMKVKDDQGQILKAYGVDAKGGAYDQDLARQRAMKKISDKMGSDLVKGLFEYL</sequence>
<gene>
    <name evidence="2" type="ORF">ACFOEK_13135</name>
</gene>
<comment type="caution">
    <text evidence="2">The sequence shown here is derived from an EMBL/GenBank/DDBJ whole genome shotgun (WGS) entry which is preliminary data.</text>
</comment>
<dbReference type="PROSITE" id="PS51257">
    <property type="entry name" value="PROKAR_LIPOPROTEIN"/>
    <property type="match status" value="1"/>
</dbReference>
<evidence type="ECO:0000313" key="2">
    <source>
        <dbReference type="EMBL" id="MFC3151979.1"/>
    </source>
</evidence>
<protein>
    <submittedName>
        <fullName evidence="2">LPP20 family lipoprotein</fullName>
    </submittedName>
</protein>
<name>A0ABV7HDM1_9GAMM</name>
<evidence type="ECO:0000313" key="3">
    <source>
        <dbReference type="Proteomes" id="UP001595476"/>
    </source>
</evidence>
<dbReference type="InterPro" id="IPR024952">
    <property type="entry name" value="LPP20-like_dom"/>
</dbReference>
<evidence type="ECO:0000259" key="1">
    <source>
        <dbReference type="Pfam" id="PF02169"/>
    </source>
</evidence>
<keyword evidence="2" id="KW-0449">Lipoprotein</keyword>